<feature type="compositionally biased region" description="Low complexity" evidence="14">
    <location>
        <begin position="453"/>
        <end position="469"/>
    </location>
</feature>
<evidence type="ECO:0000256" key="10">
    <source>
        <dbReference type="ARBA" id="ARBA00023136"/>
    </source>
</evidence>
<feature type="region of interest" description="Disordered" evidence="14">
    <location>
        <begin position="1"/>
        <end position="51"/>
    </location>
</feature>
<dbReference type="PROSITE" id="PS51758">
    <property type="entry name" value="LETM1_RBD"/>
    <property type="match status" value="1"/>
</dbReference>
<evidence type="ECO:0000259" key="16">
    <source>
        <dbReference type="PROSITE" id="PS50222"/>
    </source>
</evidence>
<evidence type="ECO:0000256" key="9">
    <source>
        <dbReference type="ARBA" id="ARBA00023128"/>
    </source>
</evidence>
<evidence type="ECO:0000256" key="11">
    <source>
        <dbReference type="ARBA" id="ARBA00031360"/>
    </source>
</evidence>
<keyword evidence="6" id="KW-0999">Mitochondrion inner membrane</keyword>
<feature type="region of interest" description="Disordered" evidence="14">
    <location>
        <begin position="448"/>
        <end position="469"/>
    </location>
</feature>
<dbReference type="CDD" id="cd00051">
    <property type="entry name" value="EFh"/>
    <property type="match status" value="1"/>
</dbReference>
<keyword evidence="4" id="KW-0050">Antiport</keyword>
<feature type="compositionally biased region" description="Basic and acidic residues" evidence="14">
    <location>
        <begin position="37"/>
        <end position="49"/>
    </location>
</feature>
<evidence type="ECO:0000313" key="18">
    <source>
        <dbReference type="EMBL" id="CAD9232924.1"/>
    </source>
</evidence>
<gene>
    <name evidence="18" type="ORF">CCAE0312_LOCUS5009</name>
</gene>
<evidence type="ECO:0000256" key="2">
    <source>
        <dbReference type="ARBA" id="ARBA00009584"/>
    </source>
</evidence>
<evidence type="ECO:0000256" key="4">
    <source>
        <dbReference type="ARBA" id="ARBA00022449"/>
    </source>
</evidence>
<keyword evidence="4" id="KW-0813">Transport</keyword>
<keyword evidence="10 15" id="KW-0472">Membrane</keyword>
<feature type="region of interest" description="Disordered" evidence="14">
    <location>
        <begin position="391"/>
        <end position="421"/>
    </location>
</feature>
<sequence>MTGEEWGRMMSTTPGDSTERKVESNAAPASVSSDVNQRSEEEKDRKKESVTWGQRIRNPKLLVRAVIDGAKHFWSGMKLLAADVRVSYGILKRILKGKLISRRERNILVSTGADLARMVPFSFFIVVPFMEFALPFALMMFPNMLPSQFQDQMKKEEDLKRQLKLRIELAKYLRDVVEEKARFIQSSSKPEEVKKDAEILEQFLIDLREGKPVDESVVAKFARFFSDEFTIDGASRPQLVAMCRYMGIAHYGSDAILRYRLGTRINTIKQDDMQIMWEGGVDALSDDEVAKACRDRGIRTHEMSKKRQRRQLQVWLEQSQSKEIPATLMVLSRAFFYTEGAGAALAETISSLPQDVVDDVRSANVVMQEMSSEERLQEVRRQEKRILLDQERADREEEEKRSKVEKERKSAEAESSVLNTESASVSNVEFDALQKEKELQVEIMGSIPSEQKPASFPSPSSSEPSHEPIPAVETAPVSFALIHKDVIEASDPDAIRRLVETLSESQADSAVEKERQELELLKAELLKAQELLGDTAASDSQVKRLSNMIQKLEREIERVDRKVGLKLKLLDADNDGIIDCNEIGPAVQVIAGDQNEKLINEVIHRLDENGDGKIVREDFIRLLKEVMPLSEALSARKTSEGSTPAGKAGDQSQESVSEPGHTPGPNELSKENSVPADQTQRQQQ</sequence>
<evidence type="ECO:0000256" key="8">
    <source>
        <dbReference type="ARBA" id="ARBA00022989"/>
    </source>
</evidence>
<evidence type="ECO:0000256" key="7">
    <source>
        <dbReference type="ARBA" id="ARBA00022837"/>
    </source>
</evidence>
<evidence type="ECO:0000256" key="1">
    <source>
        <dbReference type="ARBA" id="ARBA00004434"/>
    </source>
</evidence>
<dbReference type="SUPFAM" id="SSF47473">
    <property type="entry name" value="EF-hand"/>
    <property type="match status" value="1"/>
</dbReference>
<feature type="coiled-coil region" evidence="13">
    <location>
        <begin position="504"/>
        <end position="562"/>
    </location>
</feature>
<name>A0A7S1TCZ3_9RHOD</name>
<dbReference type="Pfam" id="PF13499">
    <property type="entry name" value="EF-hand_7"/>
    <property type="match status" value="1"/>
</dbReference>
<evidence type="ECO:0000256" key="12">
    <source>
        <dbReference type="PROSITE-ProRule" id="PRU01094"/>
    </source>
</evidence>
<evidence type="ECO:0000259" key="17">
    <source>
        <dbReference type="PROSITE" id="PS51758"/>
    </source>
</evidence>
<dbReference type="InterPro" id="IPR002048">
    <property type="entry name" value="EF_hand_dom"/>
</dbReference>
<comment type="subcellular location">
    <subcellularLocation>
        <location evidence="1">Mitochondrion inner membrane</location>
        <topology evidence="1">Single-pass membrane protein</topology>
    </subcellularLocation>
</comment>
<dbReference type="InterPro" id="IPR033122">
    <property type="entry name" value="LETM1-like_RBD"/>
</dbReference>
<organism evidence="18">
    <name type="scientific">Compsopogon caeruleus</name>
    <dbReference type="NCBI Taxonomy" id="31354"/>
    <lineage>
        <taxon>Eukaryota</taxon>
        <taxon>Rhodophyta</taxon>
        <taxon>Compsopogonophyceae</taxon>
        <taxon>Compsopogonales</taxon>
        <taxon>Compsopogonaceae</taxon>
        <taxon>Compsopogon</taxon>
    </lineage>
</organism>
<feature type="compositionally biased region" description="Basic and acidic residues" evidence="14">
    <location>
        <begin position="391"/>
        <end position="412"/>
    </location>
</feature>
<dbReference type="InterPro" id="IPR044202">
    <property type="entry name" value="LETM1/MDM38-like"/>
</dbReference>
<keyword evidence="8 15" id="KW-1133">Transmembrane helix</keyword>
<dbReference type="InterPro" id="IPR011992">
    <property type="entry name" value="EF-hand-dom_pair"/>
</dbReference>
<feature type="region of interest" description="Disordered" evidence="14">
    <location>
        <begin position="633"/>
        <end position="684"/>
    </location>
</feature>
<keyword evidence="5 15" id="KW-0812">Transmembrane</keyword>
<protein>
    <recommendedName>
        <fullName evidence="3">Mitochondrial proton/calcium exchanger protein</fullName>
    </recommendedName>
    <alternativeName>
        <fullName evidence="11">Leucine zipper-EF-hand-containing transmembrane protein 1</fullName>
    </alternativeName>
</protein>
<dbReference type="GO" id="GO:0043022">
    <property type="term" value="F:ribosome binding"/>
    <property type="evidence" value="ECO:0007669"/>
    <property type="project" value="InterPro"/>
</dbReference>
<dbReference type="GO" id="GO:0015297">
    <property type="term" value="F:antiporter activity"/>
    <property type="evidence" value="ECO:0007669"/>
    <property type="project" value="UniProtKB-KW"/>
</dbReference>
<dbReference type="GO" id="GO:0030003">
    <property type="term" value="P:intracellular monoatomic cation homeostasis"/>
    <property type="evidence" value="ECO:0007669"/>
    <property type="project" value="TreeGrafter"/>
</dbReference>
<dbReference type="PANTHER" id="PTHR14009">
    <property type="entry name" value="LEUCINE ZIPPER-EF-HAND CONTAINING TRANSMEMBRANE PROTEIN"/>
    <property type="match status" value="1"/>
</dbReference>
<dbReference type="PANTHER" id="PTHR14009:SF1">
    <property type="entry name" value="MITOCHONDRIAL PROTON_CALCIUM EXCHANGER PROTEIN"/>
    <property type="match status" value="1"/>
</dbReference>
<reference evidence="18" key="1">
    <citation type="submission" date="2021-01" db="EMBL/GenBank/DDBJ databases">
        <authorList>
            <person name="Corre E."/>
            <person name="Pelletier E."/>
            <person name="Niang G."/>
            <person name="Scheremetjew M."/>
            <person name="Finn R."/>
            <person name="Kale V."/>
            <person name="Holt S."/>
            <person name="Cochrane G."/>
            <person name="Meng A."/>
            <person name="Brown T."/>
            <person name="Cohen L."/>
        </authorList>
    </citation>
    <scope>NUCLEOTIDE SEQUENCE</scope>
    <source>
        <strain evidence="18">SAG 36.94</strain>
    </source>
</reference>
<keyword evidence="7" id="KW-0106">Calcium</keyword>
<dbReference type="Pfam" id="PF07766">
    <property type="entry name" value="LETM1_RBD"/>
    <property type="match status" value="1"/>
</dbReference>
<dbReference type="GO" id="GO:0005743">
    <property type="term" value="C:mitochondrial inner membrane"/>
    <property type="evidence" value="ECO:0007669"/>
    <property type="project" value="UniProtKB-SubCell"/>
</dbReference>
<proteinExistence type="inferred from homology"/>
<dbReference type="GO" id="GO:0005509">
    <property type="term" value="F:calcium ion binding"/>
    <property type="evidence" value="ECO:0007669"/>
    <property type="project" value="InterPro"/>
</dbReference>
<evidence type="ECO:0000256" key="15">
    <source>
        <dbReference type="SAM" id="Phobius"/>
    </source>
</evidence>
<feature type="transmembrane region" description="Helical" evidence="15">
    <location>
        <begin position="121"/>
        <end position="141"/>
    </location>
</feature>
<evidence type="ECO:0000256" key="13">
    <source>
        <dbReference type="SAM" id="Coils"/>
    </source>
</evidence>
<evidence type="ECO:0000256" key="6">
    <source>
        <dbReference type="ARBA" id="ARBA00022792"/>
    </source>
</evidence>
<comment type="similarity">
    <text evidence="2">Belongs to the LETM1 family.</text>
</comment>
<dbReference type="EMBL" id="HBGH01009094">
    <property type="protein sequence ID" value="CAD9232924.1"/>
    <property type="molecule type" value="Transcribed_RNA"/>
</dbReference>
<dbReference type="PROSITE" id="PS50222">
    <property type="entry name" value="EF_HAND_2"/>
    <property type="match status" value="2"/>
</dbReference>
<dbReference type="InterPro" id="IPR018247">
    <property type="entry name" value="EF_Hand_1_Ca_BS"/>
</dbReference>
<dbReference type="Gene3D" id="1.10.238.10">
    <property type="entry name" value="EF-hand"/>
    <property type="match status" value="1"/>
</dbReference>
<evidence type="ECO:0000256" key="3">
    <source>
        <dbReference type="ARBA" id="ARBA00020557"/>
    </source>
</evidence>
<evidence type="ECO:0000256" key="14">
    <source>
        <dbReference type="SAM" id="MobiDB-lite"/>
    </source>
</evidence>
<dbReference type="AlphaFoldDB" id="A0A7S1TCZ3"/>
<feature type="domain" description="EF-hand" evidence="16">
    <location>
        <begin position="594"/>
        <end position="629"/>
    </location>
</feature>
<feature type="domain" description="Letm1 RBD" evidence="17">
    <location>
        <begin position="161"/>
        <end position="354"/>
    </location>
</feature>
<keyword evidence="9 12" id="KW-0496">Mitochondrion</keyword>
<accession>A0A7S1TCZ3</accession>
<dbReference type="PROSITE" id="PS00018">
    <property type="entry name" value="EF_HAND_1"/>
    <property type="match status" value="1"/>
</dbReference>
<keyword evidence="13" id="KW-0175">Coiled coil</keyword>
<feature type="domain" description="EF-hand" evidence="16">
    <location>
        <begin position="558"/>
        <end position="593"/>
    </location>
</feature>
<evidence type="ECO:0000256" key="5">
    <source>
        <dbReference type="ARBA" id="ARBA00022692"/>
    </source>
</evidence>
<feature type="compositionally biased region" description="Polar residues" evidence="14">
    <location>
        <begin position="671"/>
        <end position="684"/>
    </location>
</feature>